<evidence type="ECO:0000259" key="4">
    <source>
        <dbReference type="Pfam" id="PF21761"/>
    </source>
</evidence>
<dbReference type="EC" id="1.1.-.-" evidence="5"/>
<comment type="caution">
    <text evidence="5">The sequence shown here is derived from an EMBL/GenBank/DDBJ whole genome shotgun (WGS) entry which is preliminary data.</text>
</comment>
<dbReference type="PRINTS" id="PR00419">
    <property type="entry name" value="ADXRDTASE"/>
</dbReference>
<dbReference type="Pfam" id="PF03446">
    <property type="entry name" value="NAD_binding_2"/>
    <property type="match status" value="1"/>
</dbReference>
<evidence type="ECO:0000256" key="2">
    <source>
        <dbReference type="ARBA" id="ARBA00023002"/>
    </source>
</evidence>
<dbReference type="EMBL" id="JBHDLN010000023">
    <property type="protein sequence ID" value="MFB0846625.1"/>
    <property type="molecule type" value="Genomic_DNA"/>
</dbReference>
<dbReference type="InterPro" id="IPR006115">
    <property type="entry name" value="6PGDH_NADP-bd"/>
</dbReference>
<dbReference type="InterPro" id="IPR015815">
    <property type="entry name" value="HIBADH-related"/>
</dbReference>
<evidence type="ECO:0000259" key="3">
    <source>
        <dbReference type="Pfam" id="PF03446"/>
    </source>
</evidence>
<dbReference type="PIRSF" id="PIRSF000103">
    <property type="entry name" value="HIBADH"/>
    <property type="match status" value="1"/>
</dbReference>
<dbReference type="Proteomes" id="UP001575622">
    <property type="component" value="Unassembled WGS sequence"/>
</dbReference>
<dbReference type="InterPro" id="IPR036291">
    <property type="entry name" value="NAD(P)-bd_dom_sf"/>
</dbReference>
<evidence type="ECO:0000313" key="5">
    <source>
        <dbReference type="EMBL" id="MFB0846625.1"/>
    </source>
</evidence>
<comment type="similarity">
    <text evidence="1">Belongs to the HIBADH-related family.</text>
</comment>
<feature type="domain" description="NADPH-dependent reductive aminase-like C-terminal" evidence="4">
    <location>
        <begin position="164"/>
        <end position="287"/>
    </location>
</feature>
<dbReference type="Gene3D" id="1.10.1040.10">
    <property type="entry name" value="N-(1-d-carboxylethyl)-l-norvaline Dehydrogenase, domain 2"/>
    <property type="match status" value="1"/>
</dbReference>
<gene>
    <name evidence="5" type="ORF">ACEU3E_30960</name>
</gene>
<dbReference type="PANTHER" id="PTHR43580">
    <property type="entry name" value="OXIDOREDUCTASE GLYR1-RELATED"/>
    <property type="match status" value="1"/>
</dbReference>
<keyword evidence="6" id="KW-1185">Reference proteome</keyword>
<protein>
    <submittedName>
        <fullName evidence="5">NAD(P)-dependent oxidoreductase</fullName>
        <ecNumber evidence="5">1.1.-.-</ecNumber>
    </submittedName>
</protein>
<dbReference type="InterPro" id="IPR048666">
    <property type="entry name" value="RedAm-like_C"/>
</dbReference>
<dbReference type="Pfam" id="PF21761">
    <property type="entry name" value="RedAm-like_C"/>
    <property type="match status" value="1"/>
</dbReference>
<dbReference type="GO" id="GO:0016491">
    <property type="term" value="F:oxidoreductase activity"/>
    <property type="evidence" value="ECO:0007669"/>
    <property type="project" value="UniProtKB-KW"/>
</dbReference>
<proteinExistence type="inferred from homology"/>
<evidence type="ECO:0000313" key="6">
    <source>
        <dbReference type="Proteomes" id="UP001575622"/>
    </source>
</evidence>
<dbReference type="InterPro" id="IPR051265">
    <property type="entry name" value="HIBADH-related_NP60_sf"/>
</dbReference>
<dbReference type="InterPro" id="IPR013328">
    <property type="entry name" value="6PGD_dom2"/>
</dbReference>
<dbReference type="RefSeq" id="WP_373956568.1">
    <property type="nucleotide sequence ID" value="NZ_JBHDLN010000023.1"/>
</dbReference>
<sequence>MSEVSVIGLGPMGMALAQTLLKNGKRVTVWNRTLSKAESLVQQGAQLASSAASAISMSPITIVCVANYETSVRILDTKEAAPVLAGRTLVQLSTGTPQEARNNELWARERGADYLDGAIQAWPSHIGGAETVILFSGSHTAFQTSEPFLKILAGNSIYLGEPVGSASAQALAVISYLLGTWLGFAHGAHILESEKQRVDSFGSMIAAIAPLLGEEAKHQGKVIQTGHFGNPESSLKTSADSVERLVQQAREAGIHAEFPAHALPLFAKALEAGYGNEEVSAIIKVLRSGSDAKQSQA</sequence>
<dbReference type="PANTHER" id="PTHR43580:SF2">
    <property type="entry name" value="CYTOKINE-LIKE NUCLEAR FACTOR N-PAC"/>
    <property type="match status" value="1"/>
</dbReference>
<accession>A0ABV4VAF3</accession>
<reference evidence="5 6" key="1">
    <citation type="submission" date="2024-09" db="EMBL/GenBank/DDBJ databases">
        <authorList>
            <person name="Makale K.P.P."/>
            <person name="Makhzoum A."/>
            <person name="Rantong G."/>
            <person name="Rahube T.O."/>
        </authorList>
    </citation>
    <scope>NUCLEOTIDE SEQUENCE [LARGE SCALE GENOMIC DNA]</scope>
    <source>
        <strain evidence="5 6">KM_D13</strain>
    </source>
</reference>
<organism evidence="5 6">
    <name type="scientific">Paenibacillus oleatilyticus</name>
    <dbReference type="NCBI Taxonomy" id="2594886"/>
    <lineage>
        <taxon>Bacteria</taxon>
        <taxon>Bacillati</taxon>
        <taxon>Bacillota</taxon>
        <taxon>Bacilli</taxon>
        <taxon>Bacillales</taxon>
        <taxon>Paenibacillaceae</taxon>
        <taxon>Paenibacillus</taxon>
    </lineage>
</organism>
<dbReference type="Gene3D" id="3.40.50.720">
    <property type="entry name" value="NAD(P)-binding Rossmann-like Domain"/>
    <property type="match status" value="1"/>
</dbReference>
<dbReference type="SUPFAM" id="SSF51735">
    <property type="entry name" value="NAD(P)-binding Rossmann-fold domains"/>
    <property type="match status" value="1"/>
</dbReference>
<name>A0ABV4VAF3_9BACL</name>
<feature type="domain" description="6-phosphogluconate dehydrogenase NADP-binding" evidence="3">
    <location>
        <begin position="4"/>
        <end position="160"/>
    </location>
</feature>
<evidence type="ECO:0000256" key="1">
    <source>
        <dbReference type="ARBA" id="ARBA00009080"/>
    </source>
</evidence>
<keyword evidence="2 5" id="KW-0560">Oxidoreductase</keyword>